<dbReference type="Proteomes" id="UP001056384">
    <property type="component" value="Chromosome 3"/>
</dbReference>
<name>A0A9Q9AVP5_9PEZI</name>
<keyword evidence="2" id="KW-1185">Reference proteome</keyword>
<dbReference type="EMBL" id="CP099420">
    <property type="protein sequence ID" value="USW51551.1"/>
    <property type="molecule type" value="Genomic_DNA"/>
</dbReference>
<gene>
    <name evidence="1" type="ORF">Slin15195_G048700</name>
</gene>
<organism evidence="1 2">
    <name type="scientific">Septoria linicola</name>
    <dbReference type="NCBI Taxonomy" id="215465"/>
    <lineage>
        <taxon>Eukaryota</taxon>
        <taxon>Fungi</taxon>
        <taxon>Dikarya</taxon>
        <taxon>Ascomycota</taxon>
        <taxon>Pezizomycotina</taxon>
        <taxon>Dothideomycetes</taxon>
        <taxon>Dothideomycetidae</taxon>
        <taxon>Mycosphaerellales</taxon>
        <taxon>Mycosphaerellaceae</taxon>
        <taxon>Septoria</taxon>
    </lineage>
</organism>
<proteinExistence type="predicted"/>
<reference evidence="1" key="1">
    <citation type="submission" date="2022-06" db="EMBL/GenBank/DDBJ databases">
        <title>Complete genome sequences of two strains of the flax pathogen Septoria linicola.</title>
        <authorList>
            <person name="Lapalu N."/>
            <person name="Simon A."/>
            <person name="Demenou B."/>
            <person name="Paumier D."/>
            <person name="Guillot M.-P."/>
            <person name="Gout L."/>
            <person name="Valade R."/>
        </authorList>
    </citation>
    <scope>NUCLEOTIDE SEQUENCE</scope>
    <source>
        <strain evidence="1">SE15195</strain>
    </source>
</reference>
<sequence length="268" mass="29928">MTDQSLTASSAPAMACPAMKVFGVPELLEHILFLAVSDQWLGNHSKLNFGPMPGCGKLREGGICLFRIQRVDRTFKNTIVGSPKLRQLMFLAPTNHSEGRDAAEDVIEDGTQEELDSDHAKDLLPDHNPFSCLVDPFDHSISFYQMVTSHLGSGWWNREASWKKIPISNHTDAMPSDVEIEYNEESGTGLLEITRKLPGDTTFGYMFGLFCEMLRHLDQRRTAIRAMNKKLTLEDDALEQGLRQEVHKAMSNADTAAAFGRSGMIQNK</sequence>
<dbReference type="AlphaFoldDB" id="A0A9Q9AVP5"/>
<evidence type="ECO:0000313" key="2">
    <source>
        <dbReference type="Proteomes" id="UP001056384"/>
    </source>
</evidence>
<accession>A0A9Q9AVP5</accession>
<protein>
    <submittedName>
        <fullName evidence="1">Uncharacterized protein</fullName>
    </submittedName>
</protein>
<evidence type="ECO:0000313" key="1">
    <source>
        <dbReference type="EMBL" id="USW51551.1"/>
    </source>
</evidence>